<keyword evidence="3" id="KW-1185">Reference proteome</keyword>
<evidence type="ECO:0000313" key="2">
    <source>
        <dbReference type="EMBL" id="KAK9507462.1"/>
    </source>
</evidence>
<keyword evidence="1" id="KW-0175">Coiled coil</keyword>
<gene>
    <name evidence="2" type="ORF">O3M35_007314</name>
</gene>
<name>A0AAW1DEQ0_9HEMI</name>
<feature type="coiled-coil region" evidence="1">
    <location>
        <begin position="274"/>
        <end position="301"/>
    </location>
</feature>
<feature type="coiled-coil region" evidence="1">
    <location>
        <begin position="83"/>
        <end position="145"/>
    </location>
</feature>
<evidence type="ECO:0000256" key="1">
    <source>
        <dbReference type="SAM" id="Coils"/>
    </source>
</evidence>
<dbReference type="EMBL" id="JAPXFL010000004">
    <property type="protein sequence ID" value="KAK9507462.1"/>
    <property type="molecule type" value="Genomic_DNA"/>
</dbReference>
<evidence type="ECO:0000313" key="3">
    <source>
        <dbReference type="Proteomes" id="UP001461498"/>
    </source>
</evidence>
<sequence>MAELNYLKSKKFLSSKITVQVIIILLTLQSRTSRSLAQHTNNTNTDNEFFDLNNVKSLRIQITNNIDYLNEIIYELDIWTFEKVENLTKVDELKTKLDDLETNIADIQYKIRQYYLDADNFYTDIISVKIKYDKLYNDLQKLRQRFDNNTYEGLSLINNYLFKPNISYIYDTLSSEMFQLNEKIYNKIQSSLTESCEREIIIGNVYKASIIGELIEDDSNIVSVVNRFYEQYKTINFGNSIRNISKSLLIYKSIFDSTLRYKTFDYFNEYLKMFRALENNIINEENASDTLKRNAIKLKNDLFNKIKELGLKKLLKTVDDEVFDFECLRNTFVISDELLFDIYFEFCLNETLAEKIDFNTYEVTKLSIVLRLFDYFQLDYNLALKMGNFINKILSKKILLYGSNLSSRMNLLSKGQNNIIKSRPVCLKNFETNEYLQTITFNGLKYYLFVNVNISSIPANYLWRFIHINNNNYIIKSVNDDHSYLDTYKDNSIYKSGNSSVFLSSDDNDLKDKHSIWVLELLADDYCFIKNAQYNQYLYSSKDTDYFVFIRPFDSKNPDAFKWIITSC</sequence>
<comment type="caution">
    <text evidence="2">The sequence shown here is derived from an EMBL/GenBank/DDBJ whole genome shotgun (WGS) entry which is preliminary data.</text>
</comment>
<dbReference type="AlphaFoldDB" id="A0AAW1DEQ0"/>
<accession>A0AAW1DEQ0</accession>
<protein>
    <recommendedName>
        <fullName evidence="4">Secreted protein</fullName>
    </recommendedName>
</protein>
<proteinExistence type="predicted"/>
<dbReference type="Gene3D" id="2.80.10.50">
    <property type="match status" value="1"/>
</dbReference>
<reference evidence="2 3" key="1">
    <citation type="submission" date="2022-12" db="EMBL/GenBank/DDBJ databases">
        <title>Chromosome-level genome assembly of true bugs.</title>
        <authorList>
            <person name="Ma L."/>
            <person name="Li H."/>
        </authorList>
    </citation>
    <scope>NUCLEOTIDE SEQUENCE [LARGE SCALE GENOMIC DNA]</scope>
    <source>
        <strain evidence="2">Lab_2022b</strain>
    </source>
</reference>
<organism evidence="2 3">
    <name type="scientific">Rhynocoris fuscipes</name>
    <dbReference type="NCBI Taxonomy" id="488301"/>
    <lineage>
        <taxon>Eukaryota</taxon>
        <taxon>Metazoa</taxon>
        <taxon>Ecdysozoa</taxon>
        <taxon>Arthropoda</taxon>
        <taxon>Hexapoda</taxon>
        <taxon>Insecta</taxon>
        <taxon>Pterygota</taxon>
        <taxon>Neoptera</taxon>
        <taxon>Paraneoptera</taxon>
        <taxon>Hemiptera</taxon>
        <taxon>Heteroptera</taxon>
        <taxon>Panheteroptera</taxon>
        <taxon>Cimicomorpha</taxon>
        <taxon>Reduviidae</taxon>
        <taxon>Harpactorinae</taxon>
        <taxon>Harpactorini</taxon>
        <taxon>Rhynocoris</taxon>
    </lineage>
</organism>
<dbReference type="Proteomes" id="UP001461498">
    <property type="component" value="Unassembled WGS sequence"/>
</dbReference>
<evidence type="ECO:0008006" key="4">
    <source>
        <dbReference type="Google" id="ProtNLM"/>
    </source>
</evidence>